<organism evidence="2 3">
    <name type="scientific">Hirundo rustica rustica</name>
    <dbReference type="NCBI Taxonomy" id="333673"/>
    <lineage>
        <taxon>Eukaryota</taxon>
        <taxon>Metazoa</taxon>
        <taxon>Chordata</taxon>
        <taxon>Craniata</taxon>
        <taxon>Vertebrata</taxon>
        <taxon>Euteleostomi</taxon>
        <taxon>Archelosauria</taxon>
        <taxon>Archosauria</taxon>
        <taxon>Dinosauria</taxon>
        <taxon>Saurischia</taxon>
        <taxon>Theropoda</taxon>
        <taxon>Coelurosauria</taxon>
        <taxon>Aves</taxon>
        <taxon>Neognathae</taxon>
        <taxon>Neoaves</taxon>
        <taxon>Telluraves</taxon>
        <taxon>Australaves</taxon>
        <taxon>Passeriformes</taxon>
        <taxon>Sylvioidea</taxon>
        <taxon>Hirundinidae</taxon>
        <taxon>Hirundo</taxon>
    </lineage>
</organism>
<dbReference type="AlphaFoldDB" id="A0A3M0JZU0"/>
<evidence type="ECO:0000313" key="2">
    <source>
        <dbReference type="EMBL" id="RMC04634.1"/>
    </source>
</evidence>
<dbReference type="Proteomes" id="UP000269221">
    <property type="component" value="Unassembled WGS sequence"/>
</dbReference>
<dbReference type="EMBL" id="QRBI01000123">
    <property type="protein sequence ID" value="RMC04634.1"/>
    <property type="molecule type" value="Genomic_DNA"/>
</dbReference>
<keyword evidence="3" id="KW-1185">Reference proteome</keyword>
<evidence type="ECO:0000256" key="1">
    <source>
        <dbReference type="SAM" id="MobiDB-lite"/>
    </source>
</evidence>
<feature type="region of interest" description="Disordered" evidence="1">
    <location>
        <begin position="132"/>
        <end position="152"/>
    </location>
</feature>
<gene>
    <name evidence="2" type="ORF">DUI87_17801</name>
</gene>
<evidence type="ECO:0000313" key="3">
    <source>
        <dbReference type="Proteomes" id="UP000269221"/>
    </source>
</evidence>
<reference evidence="2 3" key="1">
    <citation type="submission" date="2018-07" db="EMBL/GenBank/DDBJ databases">
        <title>A high quality draft genome assembly of the barn swallow (H. rustica rustica).</title>
        <authorList>
            <person name="Formenti G."/>
            <person name="Chiara M."/>
            <person name="Poveda L."/>
            <person name="Francoijs K.-J."/>
            <person name="Bonisoli-Alquati A."/>
            <person name="Canova L."/>
            <person name="Gianfranceschi L."/>
            <person name="Horner D.S."/>
            <person name="Saino N."/>
        </authorList>
    </citation>
    <scope>NUCLEOTIDE SEQUENCE [LARGE SCALE GENOMIC DNA]</scope>
    <source>
        <strain evidence="2">Chelidonia</strain>
        <tissue evidence="2">Blood</tissue>
    </source>
</reference>
<accession>A0A3M0JZU0</accession>
<sequence length="152" mass="17608">MGTLRDGIWFAGFGDGDRAPRRILPFPFSRVSNGFPRVYLFCPIFKVPVVPHLSGPDSGEAPPAELPHSWIQHGKELELLERSRGGSGMIPGMEQLCWESWECSPGEEKLWDDLSVTFQDLKELQERWRERQFPRDRGTGRREWLQTERQKV</sequence>
<protein>
    <submittedName>
        <fullName evidence="2">Uncharacterized protein</fullName>
    </submittedName>
</protein>
<proteinExistence type="predicted"/>
<name>A0A3M0JZU0_HIRRU</name>
<comment type="caution">
    <text evidence="2">The sequence shown here is derived from an EMBL/GenBank/DDBJ whole genome shotgun (WGS) entry which is preliminary data.</text>
</comment>